<sequence>MDQKQSKETKRIIQAIQSNGHKISPEKTVRAWEVPATSEKAGIPEDEQRLKLPVLAEVATTVGRHVGYRYSEEHEVPGPAMATQIDGKEHHMVVVVGSNGYVVTMCPYHEFKTNEGYCGEASKQDDAEGAPPPPAQDSHFGKCCGDGEKEQDDGGHDGEDDGAGSVGR</sequence>
<comment type="caution">
    <text evidence="2">The sequence shown here is derived from an EMBL/GenBank/DDBJ whole genome shotgun (WGS) entry which is preliminary data.</text>
</comment>
<proteinExistence type="predicted"/>
<dbReference type="Proteomes" id="UP001303473">
    <property type="component" value="Unassembled WGS sequence"/>
</dbReference>
<keyword evidence="3" id="KW-1185">Reference proteome</keyword>
<evidence type="ECO:0000256" key="1">
    <source>
        <dbReference type="SAM" id="MobiDB-lite"/>
    </source>
</evidence>
<evidence type="ECO:0000313" key="2">
    <source>
        <dbReference type="EMBL" id="KAK3943375.1"/>
    </source>
</evidence>
<gene>
    <name evidence="2" type="ORF">QBC46DRAFT_338626</name>
</gene>
<dbReference type="EMBL" id="MU853766">
    <property type="protein sequence ID" value="KAK3943375.1"/>
    <property type="molecule type" value="Genomic_DNA"/>
</dbReference>
<accession>A0AAN6NCR8</accession>
<feature type="region of interest" description="Disordered" evidence="1">
    <location>
        <begin position="119"/>
        <end position="168"/>
    </location>
</feature>
<organism evidence="2 3">
    <name type="scientific">Diplogelasinospora grovesii</name>
    <dbReference type="NCBI Taxonomy" id="303347"/>
    <lineage>
        <taxon>Eukaryota</taxon>
        <taxon>Fungi</taxon>
        <taxon>Dikarya</taxon>
        <taxon>Ascomycota</taxon>
        <taxon>Pezizomycotina</taxon>
        <taxon>Sordariomycetes</taxon>
        <taxon>Sordariomycetidae</taxon>
        <taxon>Sordariales</taxon>
        <taxon>Diplogelasinosporaceae</taxon>
        <taxon>Diplogelasinospora</taxon>
    </lineage>
</organism>
<protein>
    <submittedName>
        <fullName evidence="2">Uncharacterized protein</fullName>
    </submittedName>
</protein>
<evidence type="ECO:0000313" key="3">
    <source>
        <dbReference type="Proteomes" id="UP001303473"/>
    </source>
</evidence>
<dbReference type="AlphaFoldDB" id="A0AAN6NCR8"/>
<feature type="compositionally biased region" description="Basic and acidic residues" evidence="1">
    <location>
        <begin position="145"/>
        <end position="157"/>
    </location>
</feature>
<reference evidence="3" key="1">
    <citation type="journal article" date="2023" name="Mol. Phylogenet. Evol.">
        <title>Genome-scale phylogeny and comparative genomics of the fungal order Sordariales.</title>
        <authorList>
            <person name="Hensen N."/>
            <person name="Bonometti L."/>
            <person name="Westerberg I."/>
            <person name="Brannstrom I.O."/>
            <person name="Guillou S."/>
            <person name="Cros-Aarteil S."/>
            <person name="Calhoun S."/>
            <person name="Haridas S."/>
            <person name="Kuo A."/>
            <person name="Mondo S."/>
            <person name="Pangilinan J."/>
            <person name="Riley R."/>
            <person name="LaButti K."/>
            <person name="Andreopoulos B."/>
            <person name="Lipzen A."/>
            <person name="Chen C."/>
            <person name="Yan M."/>
            <person name="Daum C."/>
            <person name="Ng V."/>
            <person name="Clum A."/>
            <person name="Steindorff A."/>
            <person name="Ohm R.A."/>
            <person name="Martin F."/>
            <person name="Silar P."/>
            <person name="Natvig D.O."/>
            <person name="Lalanne C."/>
            <person name="Gautier V."/>
            <person name="Ament-Velasquez S.L."/>
            <person name="Kruys A."/>
            <person name="Hutchinson M.I."/>
            <person name="Powell A.J."/>
            <person name="Barry K."/>
            <person name="Miller A.N."/>
            <person name="Grigoriev I.V."/>
            <person name="Debuchy R."/>
            <person name="Gladieux P."/>
            <person name="Hiltunen Thoren M."/>
            <person name="Johannesson H."/>
        </authorList>
    </citation>
    <scope>NUCLEOTIDE SEQUENCE [LARGE SCALE GENOMIC DNA]</scope>
    <source>
        <strain evidence="3">CBS 340.73</strain>
    </source>
</reference>
<name>A0AAN6NCR8_9PEZI</name>